<proteinExistence type="predicted"/>
<dbReference type="WBParaSite" id="EEL_0000320101-mRNA-1">
    <property type="protein sequence ID" value="EEL_0000320101-mRNA-1"/>
    <property type="gene ID" value="EEL_0000320101"/>
</dbReference>
<keyword evidence="1" id="KW-0812">Transmembrane</keyword>
<name>A0A0R3RNZ0_9BILA</name>
<sequence length="204" mass="22981">MNSVERLCVVAYPIYYYTHSARISYSLIAIQYVITIVAMASTTVASLIEPTRLVSDLCLIQDVFPSNYYEVLLLLTSFASLLSVVIMTVVVVLLGKKFGAQFLSNNSHNSDLSHFLNNQKRYTKTSLISCCFTFCINFLLSLLQLVTLSFAVLVVAPSVVEEIYRSDPSTTSHIIAMCCIYTRILNSFNLVLLFLYHQRDVRST</sequence>
<evidence type="ECO:0000313" key="2">
    <source>
        <dbReference type="Proteomes" id="UP000050640"/>
    </source>
</evidence>
<feature type="transmembrane region" description="Helical" evidence="1">
    <location>
        <begin position="68"/>
        <end position="94"/>
    </location>
</feature>
<feature type="transmembrane region" description="Helical" evidence="1">
    <location>
        <begin position="127"/>
        <end position="154"/>
    </location>
</feature>
<keyword evidence="2" id="KW-1185">Reference proteome</keyword>
<organism evidence="2 3">
    <name type="scientific">Elaeophora elaphi</name>
    <dbReference type="NCBI Taxonomy" id="1147741"/>
    <lineage>
        <taxon>Eukaryota</taxon>
        <taxon>Metazoa</taxon>
        <taxon>Ecdysozoa</taxon>
        <taxon>Nematoda</taxon>
        <taxon>Chromadorea</taxon>
        <taxon>Rhabditida</taxon>
        <taxon>Spirurina</taxon>
        <taxon>Spiruromorpha</taxon>
        <taxon>Filarioidea</taxon>
        <taxon>Onchocercidae</taxon>
        <taxon>Elaeophora</taxon>
    </lineage>
</organism>
<feature type="transmembrane region" description="Helical" evidence="1">
    <location>
        <begin position="174"/>
        <end position="196"/>
    </location>
</feature>
<protein>
    <submittedName>
        <fullName evidence="3">G_PROTEIN_RECEP_F1_2 domain-containing protein</fullName>
    </submittedName>
</protein>
<evidence type="ECO:0000313" key="3">
    <source>
        <dbReference type="WBParaSite" id="EEL_0000320101-mRNA-1"/>
    </source>
</evidence>
<accession>A0A0R3RNZ0</accession>
<keyword evidence="1" id="KW-1133">Transmembrane helix</keyword>
<dbReference type="Proteomes" id="UP000050640">
    <property type="component" value="Unplaced"/>
</dbReference>
<keyword evidence="1" id="KW-0472">Membrane</keyword>
<reference evidence="3" key="1">
    <citation type="submission" date="2017-02" db="UniProtKB">
        <authorList>
            <consortium name="WormBaseParasite"/>
        </authorList>
    </citation>
    <scope>IDENTIFICATION</scope>
</reference>
<dbReference type="AlphaFoldDB" id="A0A0R3RNZ0"/>
<evidence type="ECO:0000256" key="1">
    <source>
        <dbReference type="SAM" id="Phobius"/>
    </source>
</evidence>
<feature type="transmembrane region" description="Helical" evidence="1">
    <location>
        <begin position="25"/>
        <end position="48"/>
    </location>
</feature>